<dbReference type="PANTHER" id="PTHR12993:SF26">
    <property type="entry name" value="1D-MYO-INOSITOL 2-ACETAMIDO-2-DEOXY-ALPHA-D-GLUCOPYRANOSIDE DEACETYLASE"/>
    <property type="match status" value="1"/>
</dbReference>
<dbReference type="Gene3D" id="3.40.50.10320">
    <property type="entry name" value="LmbE-like"/>
    <property type="match status" value="1"/>
</dbReference>
<feature type="transmembrane region" description="Helical" evidence="3">
    <location>
        <begin position="48"/>
        <end position="66"/>
    </location>
</feature>
<feature type="region of interest" description="Disordered" evidence="2">
    <location>
        <begin position="685"/>
        <end position="720"/>
    </location>
</feature>
<protein>
    <submittedName>
        <fullName evidence="4">PIG-L family deacetylase</fullName>
    </submittedName>
</protein>
<dbReference type="InterPro" id="IPR024078">
    <property type="entry name" value="LmbE-like_dom_sf"/>
</dbReference>
<name>A0A7W2DYI6_9ACTN</name>
<dbReference type="Pfam" id="PF02585">
    <property type="entry name" value="PIG-L"/>
    <property type="match status" value="1"/>
</dbReference>
<dbReference type="GO" id="GO:0016137">
    <property type="term" value="P:glycoside metabolic process"/>
    <property type="evidence" value="ECO:0007669"/>
    <property type="project" value="UniProtKB-ARBA"/>
</dbReference>
<evidence type="ECO:0000313" key="4">
    <source>
        <dbReference type="EMBL" id="MBA5225298.1"/>
    </source>
</evidence>
<feature type="region of interest" description="Disordered" evidence="2">
    <location>
        <begin position="12"/>
        <end position="44"/>
    </location>
</feature>
<dbReference type="EMBL" id="JACERG010000019">
    <property type="protein sequence ID" value="MBA5225298.1"/>
    <property type="molecule type" value="Genomic_DNA"/>
</dbReference>
<dbReference type="GO" id="GO:0016811">
    <property type="term" value="F:hydrolase activity, acting on carbon-nitrogen (but not peptide) bonds, in linear amides"/>
    <property type="evidence" value="ECO:0007669"/>
    <property type="project" value="TreeGrafter"/>
</dbReference>
<organism evidence="4 5">
    <name type="scientific">Streptomyces griseoaurantiacus</name>
    <dbReference type="NCBI Taxonomy" id="68213"/>
    <lineage>
        <taxon>Bacteria</taxon>
        <taxon>Bacillati</taxon>
        <taxon>Actinomycetota</taxon>
        <taxon>Actinomycetes</taxon>
        <taxon>Kitasatosporales</taxon>
        <taxon>Streptomycetaceae</taxon>
        <taxon>Streptomyces</taxon>
        <taxon>Streptomyces aurantiacus group</taxon>
    </lineage>
</organism>
<comment type="caution">
    <text evidence="4">The sequence shown here is derived from an EMBL/GenBank/DDBJ whole genome shotgun (WGS) entry which is preliminary data.</text>
</comment>
<evidence type="ECO:0000256" key="3">
    <source>
        <dbReference type="SAM" id="Phobius"/>
    </source>
</evidence>
<reference evidence="4 5" key="1">
    <citation type="submission" date="2020-07" db="EMBL/GenBank/DDBJ databases">
        <title>Differential regulation of undecylprodigiosin biosynthesis in the yeast-scavenging Streptomyces strain MBK6.</title>
        <authorList>
            <person name="Baral B."/>
            <person name="Siitonen V."/>
            <person name="Laughlin M."/>
            <person name="Yamada K."/>
            <person name="Ilomaeki M."/>
            <person name="Metsae-Ketelae M."/>
            <person name="Niemi J."/>
        </authorList>
    </citation>
    <scope>NUCLEOTIDE SEQUENCE [LARGE SCALE GENOMIC DNA]</scope>
    <source>
        <strain evidence="4 5">MBK6</strain>
    </source>
</reference>
<keyword evidence="3" id="KW-1133">Transmembrane helix</keyword>
<proteinExistence type="predicted"/>
<keyword evidence="1" id="KW-0862">Zinc</keyword>
<dbReference type="InterPro" id="IPR003737">
    <property type="entry name" value="GlcNAc_PI_deacetylase-related"/>
</dbReference>
<feature type="compositionally biased region" description="Gly residues" evidence="2">
    <location>
        <begin position="28"/>
        <end position="41"/>
    </location>
</feature>
<gene>
    <name evidence="4" type="ORF">H1X69_28435</name>
</gene>
<keyword evidence="3" id="KW-0812">Transmembrane</keyword>
<keyword evidence="3" id="KW-0472">Membrane</keyword>
<dbReference type="SUPFAM" id="SSF89372">
    <property type="entry name" value="Fucose-specific lectin"/>
    <property type="match status" value="1"/>
</dbReference>
<dbReference type="PANTHER" id="PTHR12993">
    <property type="entry name" value="N-ACETYLGLUCOSAMINYL-PHOSPHATIDYLINOSITOL DE-N-ACETYLASE-RELATED"/>
    <property type="match status" value="1"/>
</dbReference>
<evidence type="ECO:0000256" key="2">
    <source>
        <dbReference type="SAM" id="MobiDB-lite"/>
    </source>
</evidence>
<dbReference type="Proteomes" id="UP000587608">
    <property type="component" value="Unassembled WGS sequence"/>
</dbReference>
<dbReference type="AlphaFoldDB" id="A0A7W2DYI6"/>
<sequence>MWSMRFRHARAAWADRAKRRTKDSTDSGTGGSGTGTPGTGRSGTARRAVLVGGAVGLGGAVVGYGLTRTGDASAKAPTAGPAPVSGRPAVQGRRALLMQVLAHPDDDLYFMNPDTQYALAAGTPLVCVYVTAGEADGVNKTPGLPPPPADKNAYSSARHQGLRQSYASQLGLPIFTRWNESSLALPGGHRAELNTLEHEGRRIELIHLDLAMHTPFRQMGVPALWRQTGLRLATVVPDGSPVQRVRSYDHEDLLDVLVGLFEHYRPTLVHTLDPDPDIQVSDRLARIRDSEQPGYSDHADHTAVASFTWAALARWARTSGPDGPPEFSTVAYRAYYNRHWPDNLPRAVLTPKAAHLVPYGGSPEWNCGNEAGCGDYNVGGDRPLRNRKRWVRSTHYRHPGPRLALTETADGRLTAYGVLGMRAVRWQEGADGTFGEPSDLGGGPLAPTLGSAVLDDGRLLLLGLRFASVQGLGGANTREIVLLEQRAPGGAFKAWTGLGNPEGVDADRGRRIGVPVAVTAPDGRVHLFVRNADQGISTRVRETGGVWSPWRNLGGGQVQDGLTAVVGADGEVHVYAPGREDVHHWTPEGPSPVPGMKSGPRVPADAIAVADGHLYFRPPASPALLAPAGGAVSFPGYGPVVAAGAHLLGRALDGRLRLVHRTTGRHTTSTTDSLDGFVLHGSPRRGPVAAGLTPEGQPWLWRPDPSPEASGTPGTPARKV</sequence>
<dbReference type="SUPFAM" id="SSF102588">
    <property type="entry name" value="LmbE-like"/>
    <property type="match status" value="1"/>
</dbReference>
<evidence type="ECO:0000256" key="1">
    <source>
        <dbReference type="ARBA" id="ARBA00022833"/>
    </source>
</evidence>
<evidence type="ECO:0000313" key="5">
    <source>
        <dbReference type="Proteomes" id="UP000587608"/>
    </source>
</evidence>
<dbReference type="Gene3D" id="2.120.10.70">
    <property type="entry name" value="Fucose-specific lectin"/>
    <property type="match status" value="1"/>
</dbReference>
<accession>A0A7W2DYI6</accession>